<keyword evidence="4" id="KW-0808">Transferase</keyword>
<dbReference type="GO" id="GO:0016279">
    <property type="term" value="F:protein-lysine N-methyltransferase activity"/>
    <property type="evidence" value="ECO:0007669"/>
    <property type="project" value="TreeGrafter"/>
</dbReference>
<protein>
    <recommendedName>
        <fullName evidence="7">Ribosomal protein L11 methyltransferase</fullName>
    </recommendedName>
</protein>
<dbReference type="GO" id="GO:0032259">
    <property type="term" value="P:methylation"/>
    <property type="evidence" value="ECO:0007669"/>
    <property type="project" value="UniProtKB-KW"/>
</dbReference>
<dbReference type="GO" id="GO:0005829">
    <property type="term" value="C:cytosol"/>
    <property type="evidence" value="ECO:0007669"/>
    <property type="project" value="TreeGrafter"/>
</dbReference>
<dbReference type="InterPro" id="IPR004498">
    <property type="entry name" value="Ribosomal_PrmA_MeTrfase"/>
</dbReference>
<evidence type="ECO:0000256" key="3">
    <source>
        <dbReference type="ARBA" id="ARBA00022603"/>
    </source>
</evidence>
<dbReference type="SUPFAM" id="SSF53335">
    <property type="entry name" value="S-adenosyl-L-methionine-dependent methyltransferases"/>
    <property type="match status" value="1"/>
</dbReference>
<keyword evidence="3" id="KW-0489">Methyltransferase</keyword>
<name>A0A381S8R5_9ZZZZ</name>
<dbReference type="CDD" id="cd02440">
    <property type="entry name" value="AdoMet_MTases"/>
    <property type="match status" value="1"/>
</dbReference>
<evidence type="ECO:0008006" key="7">
    <source>
        <dbReference type="Google" id="ProtNLM"/>
    </source>
</evidence>
<organism evidence="6">
    <name type="scientific">marine metagenome</name>
    <dbReference type="NCBI Taxonomy" id="408172"/>
    <lineage>
        <taxon>unclassified sequences</taxon>
        <taxon>metagenomes</taxon>
        <taxon>ecological metagenomes</taxon>
    </lineage>
</organism>
<dbReference type="EMBL" id="UINC01002623">
    <property type="protein sequence ID" value="SUZ98637.1"/>
    <property type="molecule type" value="Genomic_DNA"/>
</dbReference>
<comment type="similarity">
    <text evidence="1">Belongs to the methyltransferase superfamily. PrmA family.</text>
</comment>
<dbReference type="Pfam" id="PF06325">
    <property type="entry name" value="PrmA"/>
    <property type="match status" value="1"/>
</dbReference>
<evidence type="ECO:0000256" key="1">
    <source>
        <dbReference type="ARBA" id="ARBA00009741"/>
    </source>
</evidence>
<sequence>MKMWKNITLDFPGTDLRYISDLFSTLDVASIMIKDKLKEPDSNWVDDPDNPNPLSGDTHVIVLMIQENQDVDQLIYEIQMIMNLDNAPDYVEEIFEDKDWVTYTQSQFKEIFISDSLRIVPPWESNSEFSGQSLIIQPGSGFGTGTHPTTQLCLRWLENNLKANNTVLDYGCGSGVLSIAAKILGAGFVEGVEIDSNAILNAEQNNELNNLIIPYHHPDSFESNEKYDIVIANILADILNRLAPTLAPFIGHKLVLSGILENQAK</sequence>
<accession>A0A381S8R5</accession>
<dbReference type="InterPro" id="IPR050078">
    <property type="entry name" value="Ribosomal_L11_MeTrfase_PrmA"/>
</dbReference>
<dbReference type="InterPro" id="IPR029063">
    <property type="entry name" value="SAM-dependent_MTases_sf"/>
</dbReference>
<gene>
    <name evidence="6" type="ORF">METZ01_LOCUS51491</name>
</gene>
<dbReference type="PANTHER" id="PTHR43648:SF1">
    <property type="entry name" value="ELECTRON TRANSFER FLAVOPROTEIN BETA SUBUNIT LYSINE METHYLTRANSFERASE"/>
    <property type="match status" value="1"/>
</dbReference>
<dbReference type="AlphaFoldDB" id="A0A381S8R5"/>
<feature type="non-terminal residue" evidence="6">
    <location>
        <position position="265"/>
    </location>
</feature>
<keyword evidence="5" id="KW-0949">S-adenosyl-L-methionine</keyword>
<reference evidence="6" key="1">
    <citation type="submission" date="2018-05" db="EMBL/GenBank/DDBJ databases">
        <authorList>
            <person name="Lanie J.A."/>
            <person name="Ng W.-L."/>
            <person name="Kazmierczak K.M."/>
            <person name="Andrzejewski T.M."/>
            <person name="Davidsen T.M."/>
            <person name="Wayne K.J."/>
            <person name="Tettelin H."/>
            <person name="Glass J.I."/>
            <person name="Rusch D."/>
            <person name="Podicherti R."/>
            <person name="Tsui H.-C.T."/>
            <person name="Winkler M.E."/>
        </authorList>
    </citation>
    <scope>NUCLEOTIDE SEQUENCE</scope>
</reference>
<evidence type="ECO:0000256" key="4">
    <source>
        <dbReference type="ARBA" id="ARBA00022679"/>
    </source>
</evidence>
<evidence type="ECO:0000256" key="5">
    <source>
        <dbReference type="ARBA" id="ARBA00022691"/>
    </source>
</evidence>
<dbReference type="PIRSF" id="PIRSF000401">
    <property type="entry name" value="RPL11_MTase"/>
    <property type="match status" value="1"/>
</dbReference>
<evidence type="ECO:0000256" key="2">
    <source>
        <dbReference type="ARBA" id="ARBA00022490"/>
    </source>
</evidence>
<dbReference type="PANTHER" id="PTHR43648">
    <property type="entry name" value="ELECTRON TRANSFER FLAVOPROTEIN BETA SUBUNIT LYSINE METHYLTRANSFERASE"/>
    <property type="match status" value="1"/>
</dbReference>
<keyword evidence="2" id="KW-0963">Cytoplasm</keyword>
<dbReference type="Gene3D" id="3.40.50.150">
    <property type="entry name" value="Vaccinia Virus protein VP39"/>
    <property type="match status" value="1"/>
</dbReference>
<proteinExistence type="inferred from homology"/>
<evidence type="ECO:0000313" key="6">
    <source>
        <dbReference type="EMBL" id="SUZ98637.1"/>
    </source>
</evidence>